<dbReference type="EMBL" id="KN726257">
    <property type="protein sequence ID" value="KIH68925.1"/>
    <property type="molecule type" value="Genomic_DNA"/>
</dbReference>
<sequence length="232" mass="27109">MNATFDTGEELFLRTCDSRRVGRVRVLVNTNLKMNIDLFEQLTTRIGRAIEKMCINAGHDNLRRPRSNIKLRRRGNRGLLYGLGEVLQGRPHFLQVSVVERSIERVKLGITCLTQKRAGIRSFTLRQQSNISDAAAYAKSSKIRWADYVMRLNDNHWTRAVSDRAPQNVKRTTGRPPTRWSDFFTKPFKERYDVLRVPRAGRTQWETLAPERDKWKDSWRPLGVPEDQRESR</sequence>
<reference evidence="1 2" key="1">
    <citation type="submission" date="2013-12" db="EMBL/GenBank/DDBJ databases">
        <title>Draft genome of the parsitic nematode Ancylostoma duodenale.</title>
        <authorList>
            <person name="Mitreva M."/>
        </authorList>
    </citation>
    <scope>NUCLEOTIDE SEQUENCE [LARGE SCALE GENOMIC DNA]</scope>
    <source>
        <strain evidence="1 2">Zhejiang</strain>
    </source>
</reference>
<evidence type="ECO:0000313" key="2">
    <source>
        <dbReference type="Proteomes" id="UP000054047"/>
    </source>
</evidence>
<gene>
    <name evidence="1" type="ORF">ANCDUO_00743</name>
</gene>
<accession>A0A0C2H517</accession>
<dbReference type="AlphaFoldDB" id="A0A0C2H517"/>
<organism evidence="1 2">
    <name type="scientific">Ancylostoma duodenale</name>
    <dbReference type="NCBI Taxonomy" id="51022"/>
    <lineage>
        <taxon>Eukaryota</taxon>
        <taxon>Metazoa</taxon>
        <taxon>Ecdysozoa</taxon>
        <taxon>Nematoda</taxon>
        <taxon>Chromadorea</taxon>
        <taxon>Rhabditida</taxon>
        <taxon>Rhabditina</taxon>
        <taxon>Rhabditomorpha</taxon>
        <taxon>Strongyloidea</taxon>
        <taxon>Ancylostomatidae</taxon>
        <taxon>Ancylostomatinae</taxon>
        <taxon>Ancylostoma</taxon>
    </lineage>
</organism>
<keyword evidence="2" id="KW-1185">Reference proteome</keyword>
<protein>
    <submittedName>
        <fullName evidence="1">Uncharacterized protein</fullName>
    </submittedName>
</protein>
<name>A0A0C2H517_9BILA</name>
<dbReference type="Proteomes" id="UP000054047">
    <property type="component" value="Unassembled WGS sequence"/>
</dbReference>
<proteinExistence type="predicted"/>
<evidence type="ECO:0000313" key="1">
    <source>
        <dbReference type="EMBL" id="KIH68925.1"/>
    </source>
</evidence>